<dbReference type="GO" id="GO:0003700">
    <property type="term" value="F:DNA-binding transcription factor activity"/>
    <property type="evidence" value="ECO:0007669"/>
    <property type="project" value="InterPro"/>
</dbReference>
<dbReference type="KEGG" id="lang:109359714"/>
<dbReference type="GO" id="GO:0003677">
    <property type="term" value="F:DNA binding"/>
    <property type="evidence" value="ECO:0007669"/>
    <property type="project" value="UniProtKB-KW"/>
</dbReference>
<dbReference type="EMBL" id="CM007371">
    <property type="protein sequence ID" value="OIW01998.1"/>
    <property type="molecule type" value="Genomic_DNA"/>
</dbReference>
<organism evidence="5 6">
    <name type="scientific">Lupinus angustifolius</name>
    <name type="common">Narrow-leaved blue lupine</name>
    <dbReference type="NCBI Taxonomy" id="3871"/>
    <lineage>
        <taxon>Eukaryota</taxon>
        <taxon>Viridiplantae</taxon>
        <taxon>Streptophyta</taxon>
        <taxon>Embryophyta</taxon>
        <taxon>Tracheophyta</taxon>
        <taxon>Spermatophyta</taxon>
        <taxon>Magnoliopsida</taxon>
        <taxon>eudicotyledons</taxon>
        <taxon>Gunneridae</taxon>
        <taxon>Pentapetalae</taxon>
        <taxon>rosids</taxon>
        <taxon>fabids</taxon>
        <taxon>Fabales</taxon>
        <taxon>Fabaceae</taxon>
        <taxon>Papilionoideae</taxon>
        <taxon>50 kb inversion clade</taxon>
        <taxon>genistoids sensu lato</taxon>
        <taxon>core genistoids</taxon>
        <taxon>Genisteae</taxon>
        <taxon>Lupinus</taxon>
    </lineage>
</organism>
<evidence type="ECO:0000256" key="2">
    <source>
        <dbReference type="ARBA" id="ARBA00023125"/>
    </source>
</evidence>
<keyword evidence="3" id="KW-0539">Nucleus</keyword>
<dbReference type="GO" id="GO:0005634">
    <property type="term" value="C:nucleus"/>
    <property type="evidence" value="ECO:0007669"/>
    <property type="project" value="UniProtKB-SubCell"/>
</dbReference>
<evidence type="ECO:0000256" key="1">
    <source>
        <dbReference type="ARBA" id="ARBA00004123"/>
    </source>
</evidence>
<evidence type="ECO:0000313" key="5">
    <source>
        <dbReference type="EMBL" id="OIW01998.1"/>
    </source>
</evidence>
<evidence type="ECO:0000256" key="4">
    <source>
        <dbReference type="SAM" id="MobiDB-lite"/>
    </source>
</evidence>
<accession>A0A1J7GNH2</accession>
<evidence type="ECO:0000313" key="6">
    <source>
        <dbReference type="Proteomes" id="UP000188354"/>
    </source>
</evidence>
<name>A0A1J7GNH2_LUPAN</name>
<dbReference type="InterPro" id="IPR043452">
    <property type="entry name" value="BZIP46-like"/>
</dbReference>
<reference evidence="5 6" key="1">
    <citation type="journal article" date="2017" name="Plant Biotechnol. J.">
        <title>A comprehensive draft genome sequence for lupin (Lupinus angustifolius), an emerging health food: insights into plant-microbe interactions and legume evolution.</title>
        <authorList>
            <person name="Hane J.K."/>
            <person name="Ming Y."/>
            <person name="Kamphuis L.G."/>
            <person name="Nelson M.N."/>
            <person name="Garg G."/>
            <person name="Atkins C.A."/>
            <person name="Bayer P.E."/>
            <person name="Bravo A."/>
            <person name="Bringans S."/>
            <person name="Cannon S."/>
            <person name="Edwards D."/>
            <person name="Foley R."/>
            <person name="Gao L.L."/>
            <person name="Harrison M.J."/>
            <person name="Huang W."/>
            <person name="Hurgobin B."/>
            <person name="Li S."/>
            <person name="Liu C.W."/>
            <person name="McGrath A."/>
            <person name="Morahan G."/>
            <person name="Murray J."/>
            <person name="Weller J."/>
            <person name="Jian J."/>
            <person name="Singh K.B."/>
        </authorList>
    </citation>
    <scope>NUCLEOTIDE SEQUENCE [LARGE SCALE GENOMIC DNA]</scope>
    <source>
        <strain evidence="6">cv. Tanjil</strain>
        <tissue evidence="5">Whole plant</tissue>
    </source>
</reference>
<keyword evidence="2" id="KW-0238">DNA-binding</keyword>
<gene>
    <name evidence="5" type="ORF">TanjilG_00237</name>
</gene>
<dbReference type="Proteomes" id="UP000188354">
    <property type="component" value="Chromosome LG11"/>
</dbReference>
<dbReference type="PANTHER" id="PTHR22952:SF390">
    <property type="entry name" value="ABSCISIC ACID-INSENSITIVE 5-LIKE PROTEIN 2"/>
    <property type="match status" value="1"/>
</dbReference>
<dbReference type="Gramene" id="OIW01998">
    <property type="protein sequence ID" value="OIW01998"/>
    <property type="gene ID" value="TanjilG_00237"/>
</dbReference>
<comment type="subcellular location">
    <subcellularLocation>
        <location evidence="1">Nucleus</location>
    </subcellularLocation>
</comment>
<evidence type="ECO:0000256" key="3">
    <source>
        <dbReference type="ARBA" id="ARBA00023242"/>
    </source>
</evidence>
<feature type="compositionally biased region" description="Basic and acidic residues" evidence="4">
    <location>
        <begin position="108"/>
        <end position="126"/>
    </location>
</feature>
<dbReference type="STRING" id="3871.A0A1J7GNH2"/>
<feature type="compositionally biased region" description="Low complexity" evidence="4">
    <location>
        <begin position="95"/>
        <end position="105"/>
    </location>
</feature>
<keyword evidence="6" id="KW-1185">Reference proteome</keyword>
<feature type="region of interest" description="Disordered" evidence="4">
    <location>
        <begin position="88"/>
        <end position="135"/>
    </location>
</feature>
<dbReference type="PANTHER" id="PTHR22952">
    <property type="entry name" value="CAMP-RESPONSE ELEMENT BINDING PROTEIN-RELATED"/>
    <property type="match status" value="1"/>
</dbReference>
<proteinExistence type="predicted"/>
<dbReference type="AlphaFoldDB" id="A0A1J7GNH2"/>
<protein>
    <submittedName>
        <fullName evidence="5">Uncharacterized protein</fullName>
    </submittedName>
</protein>
<dbReference type="OrthoDB" id="644067at2759"/>
<sequence length="135" mass="14968">MSSSSSLQRHSSMTLAGALSGKRVDDVWREIQQGQQKQYGDDMKIEDREITYGKITLEDFFVEVGICVEHSAIPTMKLNTTDSSIPQSLQQITGLSPSPSVSSLSDTKLGRKRDAPDAYEKALERRMGRKIMNSG</sequence>
<dbReference type="GO" id="GO:0045893">
    <property type="term" value="P:positive regulation of DNA-templated transcription"/>
    <property type="evidence" value="ECO:0007669"/>
    <property type="project" value="InterPro"/>
</dbReference>